<dbReference type="Pfam" id="PF21088">
    <property type="entry name" value="MS_channel_1st"/>
    <property type="match status" value="1"/>
</dbReference>
<feature type="transmembrane region" description="Helical" evidence="9">
    <location>
        <begin position="671"/>
        <end position="692"/>
    </location>
</feature>
<feature type="domain" description="Mechanosensitive ion channel inner membrane" evidence="12">
    <location>
        <begin position="551"/>
        <end position="888"/>
    </location>
</feature>
<dbReference type="Proteomes" id="UP000018542">
    <property type="component" value="Chromosome"/>
</dbReference>
<feature type="transmembrane region" description="Helical" evidence="9">
    <location>
        <begin position="746"/>
        <end position="768"/>
    </location>
</feature>
<dbReference type="KEGG" id="hni:W911_08875"/>
<dbReference type="HOGENOM" id="CLU_007829_1_1_5"/>
<feature type="chain" id="PRO_5004740651" description="Mechanosensitive ion channel protein MscS" evidence="10">
    <location>
        <begin position="27"/>
        <end position="1149"/>
    </location>
</feature>
<feature type="transmembrane region" description="Helical" evidence="9">
    <location>
        <begin position="704"/>
        <end position="725"/>
    </location>
</feature>
<dbReference type="InterPro" id="IPR025692">
    <property type="entry name" value="MscS_IM_dom1"/>
</dbReference>
<gene>
    <name evidence="16" type="ORF">W911_08875</name>
</gene>
<dbReference type="Pfam" id="PF12795">
    <property type="entry name" value="MscS_porin"/>
    <property type="match status" value="1"/>
</dbReference>
<keyword evidence="5 9" id="KW-1133">Transmembrane helix</keyword>
<evidence type="ECO:0000259" key="12">
    <source>
        <dbReference type="Pfam" id="PF12794"/>
    </source>
</evidence>
<feature type="transmembrane region" description="Helical" evidence="9">
    <location>
        <begin position="551"/>
        <end position="571"/>
    </location>
</feature>
<dbReference type="SUPFAM" id="SSF82689">
    <property type="entry name" value="Mechanosensitive channel protein MscS (YggB), C-terminal domain"/>
    <property type="match status" value="1"/>
</dbReference>
<feature type="transmembrane region" description="Helical" evidence="9">
    <location>
        <begin position="976"/>
        <end position="1004"/>
    </location>
</feature>
<dbReference type="Gene3D" id="3.30.70.100">
    <property type="match status" value="1"/>
</dbReference>
<evidence type="ECO:0000256" key="4">
    <source>
        <dbReference type="ARBA" id="ARBA00022692"/>
    </source>
</evidence>
<feature type="compositionally biased region" description="Basic and acidic residues" evidence="8">
    <location>
        <begin position="198"/>
        <end position="214"/>
    </location>
</feature>
<feature type="coiled-coil region" evidence="7">
    <location>
        <begin position="124"/>
        <end position="193"/>
    </location>
</feature>
<feature type="transmembrane region" description="Helical" evidence="9">
    <location>
        <begin position="908"/>
        <end position="925"/>
    </location>
</feature>
<proteinExistence type="inferred from homology"/>
<dbReference type="InterPro" id="IPR010920">
    <property type="entry name" value="LSM_dom_sf"/>
</dbReference>
<feature type="domain" description="Mechanosensitive ion channel transmembrane helices 2/3" evidence="15">
    <location>
        <begin position="951"/>
        <end position="990"/>
    </location>
</feature>
<dbReference type="InterPro" id="IPR049142">
    <property type="entry name" value="MS_channel_1st"/>
</dbReference>
<dbReference type="PANTHER" id="PTHR30347:SF1">
    <property type="entry name" value="MECHANOSENSITIVE CHANNEL MSCK"/>
    <property type="match status" value="1"/>
</dbReference>
<evidence type="ECO:0000259" key="13">
    <source>
        <dbReference type="Pfam" id="PF12795"/>
    </source>
</evidence>
<dbReference type="InterPro" id="IPR006685">
    <property type="entry name" value="MscS_channel_2nd"/>
</dbReference>
<accession>V5SGX6</accession>
<dbReference type="AlphaFoldDB" id="V5SGX6"/>
<evidence type="ECO:0008006" key="18">
    <source>
        <dbReference type="Google" id="ProtNLM"/>
    </source>
</evidence>
<evidence type="ECO:0000256" key="8">
    <source>
        <dbReference type="SAM" id="MobiDB-lite"/>
    </source>
</evidence>
<evidence type="ECO:0000313" key="16">
    <source>
        <dbReference type="EMBL" id="AHB50131.1"/>
    </source>
</evidence>
<dbReference type="Gene3D" id="2.30.30.60">
    <property type="match status" value="1"/>
</dbReference>
<evidence type="ECO:0000313" key="17">
    <source>
        <dbReference type="Proteomes" id="UP000018542"/>
    </source>
</evidence>
<organism evidence="16 17">
    <name type="scientific">Hyphomicrobium nitrativorans NL23</name>
    <dbReference type="NCBI Taxonomy" id="1029756"/>
    <lineage>
        <taxon>Bacteria</taxon>
        <taxon>Pseudomonadati</taxon>
        <taxon>Pseudomonadota</taxon>
        <taxon>Alphaproteobacteria</taxon>
        <taxon>Hyphomicrobiales</taxon>
        <taxon>Hyphomicrobiaceae</taxon>
        <taxon>Hyphomicrobium</taxon>
    </lineage>
</organism>
<dbReference type="PANTHER" id="PTHR30347">
    <property type="entry name" value="POTASSIUM CHANNEL RELATED"/>
    <property type="match status" value="1"/>
</dbReference>
<feature type="transmembrane region" description="Helical" evidence="9">
    <location>
        <begin position="856"/>
        <end position="873"/>
    </location>
</feature>
<dbReference type="GO" id="GO:0008381">
    <property type="term" value="F:mechanosensitive monoatomic ion channel activity"/>
    <property type="evidence" value="ECO:0007669"/>
    <property type="project" value="UniProtKB-ARBA"/>
</dbReference>
<feature type="transmembrane region" description="Helical" evidence="9">
    <location>
        <begin position="629"/>
        <end position="650"/>
    </location>
</feature>
<evidence type="ECO:0000259" key="11">
    <source>
        <dbReference type="Pfam" id="PF00924"/>
    </source>
</evidence>
<dbReference type="EMBL" id="CP006912">
    <property type="protein sequence ID" value="AHB50131.1"/>
    <property type="molecule type" value="Genomic_DNA"/>
</dbReference>
<comment type="similarity">
    <text evidence="2">Belongs to the MscS (TC 1.A.23) family.</text>
</comment>
<evidence type="ECO:0000256" key="9">
    <source>
        <dbReference type="SAM" id="Phobius"/>
    </source>
</evidence>
<dbReference type="Pfam" id="PF12794">
    <property type="entry name" value="MscS_TM"/>
    <property type="match status" value="1"/>
</dbReference>
<dbReference type="InterPro" id="IPR024393">
    <property type="entry name" value="MscS_porin"/>
</dbReference>
<keyword evidence="7" id="KW-0175">Coiled coil</keyword>
<comment type="subcellular location">
    <subcellularLocation>
        <location evidence="1">Cell membrane</location>
        <topology evidence="1">Multi-pass membrane protein</topology>
    </subcellularLocation>
</comment>
<feature type="transmembrane region" description="Helical" evidence="9">
    <location>
        <begin position="780"/>
        <end position="800"/>
    </location>
</feature>
<feature type="transmembrane region" description="Helical" evidence="9">
    <location>
        <begin position="945"/>
        <end position="964"/>
    </location>
</feature>
<evidence type="ECO:0000256" key="1">
    <source>
        <dbReference type="ARBA" id="ARBA00004651"/>
    </source>
</evidence>
<dbReference type="PATRIC" id="fig|1029756.8.peg.1849"/>
<keyword evidence="10" id="KW-0732">Signal</keyword>
<dbReference type="OrthoDB" id="9799209at2"/>
<evidence type="ECO:0000256" key="5">
    <source>
        <dbReference type="ARBA" id="ARBA00022989"/>
    </source>
</evidence>
<feature type="domain" description="Mechanosensitive ion channel MscS C-terminal" evidence="14">
    <location>
        <begin position="1065"/>
        <end position="1147"/>
    </location>
</feature>
<feature type="compositionally biased region" description="Pro residues" evidence="8">
    <location>
        <begin position="44"/>
        <end position="61"/>
    </location>
</feature>
<dbReference type="InterPro" id="IPR023408">
    <property type="entry name" value="MscS_beta-dom_sf"/>
</dbReference>
<evidence type="ECO:0000259" key="15">
    <source>
        <dbReference type="Pfam" id="PF21088"/>
    </source>
</evidence>
<feature type="region of interest" description="Disordered" evidence="8">
    <location>
        <begin position="198"/>
        <end position="226"/>
    </location>
</feature>
<protein>
    <recommendedName>
        <fullName evidence="18">Mechanosensitive ion channel protein MscS</fullName>
    </recommendedName>
</protein>
<feature type="transmembrane region" description="Helical" evidence="9">
    <location>
        <begin position="592"/>
        <end position="617"/>
    </location>
</feature>
<dbReference type="InterPro" id="IPR052702">
    <property type="entry name" value="MscS-like_channel"/>
</dbReference>
<feature type="signal peptide" evidence="10">
    <location>
        <begin position="1"/>
        <end position="26"/>
    </location>
</feature>
<dbReference type="InterPro" id="IPR049278">
    <property type="entry name" value="MS_channel_C"/>
</dbReference>
<evidence type="ECO:0000256" key="10">
    <source>
        <dbReference type="SAM" id="SignalP"/>
    </source>
</evidence>
<name>V5SGX6_9HYPH</name>
<feature type="domain" description="Mechanosensitive ion channel MscS porin" evidence="13">
    <location>
        <begin position="86"/>
        <end position="323"/>
    </location>
</feature>
<keyword evidence="4 9" id="KW-0812">Transmembrane</keyword>
<dbReference type="RefSeq" id="WP_023787148.1">
    <property type="nucleotide sequence ID" value="NC_022997.1"/>
</dbReference>
<keyword evidence="3" id="KW-1003">Cell membrane</keyword>
<evidence type="ECO:0000256" key="7">
    <source>
        <dbReference type="SAM" id="Coils"/>
    </source>
</evidence>
<sequence>MTRLRSLASWAAVALAVQLFAAHAVAQDAPAAPPTPAAGETPAAAPPAPPDAPPAAAPDQPPAASEAEAGPPPAPGRAIERVKSRIGELEARTDVAPAIREEALTLLRAALGHNEAAAASAATAARYQDSSQRAADRITEAKQQLEALANGADEAEFPNRIRSLALTEAQQALDAASGEAATLRSELAQLDTRLRDMGTRATGAREEQTAEKQALDTLESPDAPQAVDSDPIVAEARRVAIAAERRARTANVNLLEQEIISLPMRQASATARRDLMAAKLEKLNKRIPLIEARVTALREVEQAKAQREVDREARQLSAQHRVLDAYVKDTDVIRTREADTVRLVNENKTRLVETQTELARVSDARISAQQVLEIGSIGGEFSELLRAMRSQLPSSTRLQRSIAERDQTLVDARLRRLRAEEARRALQNPAAMAERLLANAAKDGESIPETVQPALEKLVVTRRDLYTSLQDTLATRIAQLAEMNAAERDLLSQTNQLSSLLNSRLLWLPTAEPIGAGWLAQVGRSFTWLGDIEAWKAAGLTLVERALERPALSLLVLAMFGALLAFSGRLFRRLKRIADKVGRYSTDNYWRTPEALVISALLALRSPILFGYAGWLLTQPPQTAEFTSGVGTGLLAVAALVTFLRFVQFVSVEHGLFSTHFGWTERARGLLWTNVVWLKFALIPVTLILGMIHASSAQYLRDGLGRMAFLAGGIALAIFLWRTLHPRHGIFAERLLPGSTIWATRYLWFGLIVLTPLAIAALALGGYYDGASQIQNGLGLTAAIVVAAFIGHSVVMRQVLVTRRRLEIRRAYERREKARAQLAAQEASDAVGEAVTHAPEEPEIDIASISEQTRNLVRLATLLLLSAALYVFWREALPSLALLDVPLWQQTVTVDGATRSMPVTVSNVMIAIAIGVITFIAARNLPGLLEITALHRLRMEAGTRYAVGAVSRYVIAIVGIAFAFRSVGFDWSQVQWIVAALGVGVGFGLQEIVANFISGLIILFERPVRVGDTVTIGNLTGTVSRIHIRATSMTDGENREIIIPNKSLITEKVINWTLTDSITSVKLKVSVRYGTDTLRAQMAILDAVKATPHVLDTPAPGVFFTGFGASALEFEVRASVLQLAHRSTVMNDLHVAIERALREQEIAVS</sequence>
<dbReference type="Pfam" id="PF21082">
    <property type="entry name" value="MS_channel_3rd"/>
    <property type="match status" value="1"/>
</dbReference>
<evidence type="ECO:0000256" key="6">
    <source>
        <dbReference type="ARBA" id="ARBA00023136"/>
    </source>
</evidence>
<evidence type="ECO:0000256" key="3">
    <source>
        <dbReference type="ARBA" id="ARBA00022475"/>
    </source>
</evidence>
<reference evidence="16 17" key="1">
    <citation type="journal article" date="2014" name="Genome Announc.">
        <title>Complete Genome Sequence of Hyphomicrobium nitrativorans Strain NL23, a Denitrifying Bacterium Isolated from Biofilm of a Methanol-Fed Denitrification System Treating Seawater at the Montreal Biodome.</title>
        <authorList>
            <person name="Martineau C."/>
            <person name="Villeneuve C."/>
            <person name="Mauffrey F."/>
            <person name="Villemur R."/>
        </authorList>
    </citation>
    <scope>NUCLEOTIDE SEQUENCE [LARGE SCALE GENOMIC DNA]</scope>
    <source>
        <strain evidence="16">NL23</strain>
    </source>
</reference>
<keyword evidence="6 9" id="KW-0472">Membrane</keyword>
<dbReference type="STRING" id="1029756.W911_08875"/>
<dbReference type="SUPFAM" id="SSF82861">
    <property type="entry name" value="Mechanosensitive channel protein MscS (YggB), transmembrane region"/>
    <property type="match status" value="1"/>
</dbReference>
<dbReference type="Pfam" id="PF00924">
    <property type="entry name" value="MS_channel_2nd"/>
    <property type="match status" value="1"/>
</dbReference>
<dbReference type="InterPro" id="IPR011066">
    <property type="entry name" value="MscS_channel_C_sf"/>
</dbReference>
<dbReference type="InterPro" id="IPR011014">
    <property type="entry name" value="MscS_channel_TM-2"/>
</dbReference>
<feature type="region of interest" description="Disordered" evidence="8">
    <location>
        <begin position="28"/>
        <end position="78"/>
    </location>
</feature>
<keyword evidence="17" id="KW-1185">Reference proteome</keyword>
<dbReference type="SUPFAM" id="SSF50182">
    <property type="entry name" value="Sm-like ribonucleoproteins"/>
    <property type="match status" value="1"/>
</dbReference>
<dbReference type="GO" id="GO:0005886">
    <property type="term" value="C:plasma membrane"/>
    <property type="evidence" value="ECO:0007669"/>
    <property type="project" value="UniProtKB-SubCell"/>
</dbReference>
<feature type="domain" description="Mechanosensitive ion channel MscS" evidence="11">
    <location>
        <begin position="992"/>
        <end position="1057"/>
    </location>
</feature>
<evidence type="ECO:0000259" key="14">
    <source>
        <dbReference type="Pfam" id="PF21082"/>
    </source>
</evidence>
<dbReference type="Gene3D" id="1.10.287.1260">
    <property type="match status" value="1"/>
</dbReference>
<evidence type="ECO:0000256" key="2">
    <source>
        <dbReference type="ARBA" id="ARBA00008017"/>
    </source>
</evidence>